<gene>
    <name evidence="1" type="ORF">RchiOBHm_Chr4g0410101</name>
</gene>
<protein>
    <submittedName>
        <fullName evidence="1">Uncharacterized protein</fullName>
    </submittedName>
</protein>
<proteinExistence type="predicted"/>
<accession>A0A2P6QVA8</accession>
<evidence type="ECO:0000313" key="2">
    <source>
        <dbReference type="Proteomes" id="UP000238479"/>
    </source>
</evidence>
<dbReference type="AlphaFoldDB" id="A0A2P6QVA8"/>
<evidence type="ECO:0000313" key="1">
    <source>
        <dbReference type="EMBL" id="PRQ38107.1"/>
    </source>
</evidence>
<keyword evidence="2" id="KW-1185">Reference proteome</keyword>
<sequence length="49" mass="5730">MLQFRAIADQFFAIQITISMLESRYDRSKASTSFLMLALSPDRHFFTLL</sequence>
<dbReference type="EMBL" id="PDCK01000042">
    <property type="protein sequence ID" value="PRQ38107.1"/>
    <property type="molecule type" value="Genomic_DNA"/>
</dbReference>
<dbReference type="Proteomes" id="UP000238479">
    <property type="component" value="Chromosome 4"/>
</dbReference>
<organism evidence="1 2">
    <name type="scientific">Rosa chinensis</name>
    <name type="common">China rose</name>
    <dbReference type="NCBI Taxonomy" id="74649"/>
    <lineage>
        <taxon>Eukaryota</taxon>
        <taxon>Viridiplantae</taxon>
        <taxon>Streptophyta</taxon>
        <taxon>Embryophyta</taxon>
        <taxon>Tracheophyta</taxon>
        <taxon>Spermatophyta</taxon>
        <taxon>Magnoliopsida</taxon>
        <taxon>eudicotyledons</taxon>
        <taxon>Gunneridae</taxon>
        <taxon>Pentapetalae</taxon>
        <taxon>rosids</taxon>
        <taxon>fabids</taxon>
        <taxon>Rosales</taxon>
        <taxon>Rosaceae</taxon>
        <taxon>Rosoideae</taxon>
        <taxon>Rosoideae incertae sedis</taxon>
        <taxon>Rosa</taxon>
    </lineage>
</organism>
<reference evidence="1 2" key="1">
    <citation type="journal article" date="2018" name="Nat. Genet.">
        <title>The Rosa genome provides new insights in the design of modern roses.</title>
        <authorList>
            <person name="Bendahmane M."/>
        </authorList>
    </citation>
    <scope>NUCLEOTIDE SEQUENCE [LARGE SCALE GENOMIC DNA]</scope>
    <source>
        <strain evidence="2">cv. Old Blush</strain>
    </source>
</reference>
<dbReference type="Gramene" id="PRQ38107">
    <property type="protein sequence ID" value="PRQ38107"/>
    <property type="gene ID" value="RchiOBHm_Chr4g0410101"/>
</dbReference>
<name>A0A2P6QVA8_ROSCH</name>
<comment type="caution">
    <text evidence="1">The sequence shown here is derived from an EMBL/GenBank/DDBJ whole genome shotgun (WGS) entry which is preliminary data.</text>
</comment>